<dbReference type="InterPro" id="IPR009081">
    <property type="entry name" value="PP-bd_ACP"/>
</dbReference>
<dbReference type="InterPro" id="IPR025110">
    <property type="entry name" value="AMP-bd_C"/>
</dbReference>
<dbReference type="InterPro" id="IPR001242">
    <property type="entry name" value="Condensation_dom"/>
</dbReference>
<dbReference type="Proteomes" id="UP000321353">
    <property type="component" value="Chromosome"/>
</dbReference>
<evidence type="ECO:0000259" key="1">
    <source>
        <dbReference type="PROSITE" id="PS50075"/>
    </source>
</evidence>
<evidence type="ECO:0000313" key="3">
    <source>
        <dbReference type="Proteomes" id="UP000321353"/>
    </source>
</evidence>
<dbReference type="Pfam" id="PF00501">
    <property type="entry name" value="AMP-binding"/>
    <property type="match status" value="2"/>
</dbReference>
<keyword evidence="2" id="KW-0012">Acyltransferase</keyword>
<dbReference type="GO" id="GO:0043041">
    <property type="term" value="P:amino acid activation for nonribosomal peptide biosynthetic process"/>
    <property type="evidence" value="ECO:0007669"/>
    <property type="project" value="TreeGrafter"/>
</dbReference>
<dbReference type="NCBIfam" id="TIGR01733">
    <property type="entry name" value="AA-adenyl-dom"/>
    <property type="match status" value="2"/>
</dbReference>
<dbReference type="Pfam" id="PF00668">
    <property type="entry name" value="Condensation"/>
    <property type="match status" value="2"/>
</dbReference>
<dbReference type="EC" id="2.3.1.-" evidence="2"/>
<dbReference type="InterPro" id="IPR023213">
    <property type="entry name" value="CAT-like_dom_sf"/>
</dbReference>
<dbReference type="Gene3D" id="3.40.50.12780">
    <property type="entry name" value="N-terminal domain of ligase-like"/>
    <property type="match status" value="2"/>
</dbReference>
<accession>A0A5B9MMU6</accession>
<dbReference type="InterPro" id="IPR000873">
    <property type="entry name" value="AMP-dep_synth/lig_dom"/>
</dbReference>
<dbReference type="Pfam" id="PF13193">
    <property type="entry name" value="AMP-binding_C"/>
    <property type="match status" value="1"/>
</dbReference>
<organism evidence="2 3">
    <name type="scientific">Stieleria maiorica</name>
    <dbReference type="NCBI Taxonomy" id="2795974"/>
    <lineage>
        <taxon>Bacteria</taxon>
        <taxon>Pseudomonadati</taxon>
        <taxon>Planctomycetota</taxon>
        <taxon>Planctomycetia</taxon>
        <taxon>Pirellulales</taxon>
        <taxon>Pirellulaceae</taxon>
        <taxon>Stieleria</taxon>
    </lineage>
</organism>
<dbReference type="GO" id="GO:0005829">
    <property type="term" value="C:cytosol"/>
    <property type="evidence" value="ECO:0007669"/>
    <property type="project" value="TreeGrafter"/>
</dbReference>
<keyword evidence="2" id="KW-0808">Transferase</keyword>
<name>A0A5B9MMU6_9BACT</name>
<dbReference type="InterPro" id="IPR010071">
    <property type="entry name" value="AA_adenyl_dom"/>
</dbReference>
<protein>
    <submittedName>
        <fullName evidence="2">Plipastatin synthase subunit D</fullName>
        <ecNumber evidence="2">2.3.1.-</ecNumber>
    </submittedName>
</protein>
<dbReference type="PANTHER" id="PTHR45527:SF1">
    <property type="entry name" value="FATTY ACID SYNTHASE"/>
    <property type="match status" value="1"/>
</dbReference>
<dbReference type="Gene3D" id="3.40.50.150">
    <property type="entry name" value="Vaccinia Virus protein VP39"/>
    <property type="match status" value="1"/>
</dbReference>
<dbReference type="InterPro" id="IPR020845">
    <property type="entry name" value="AMP-binding_CS"/>
</dbReference>
<dbReference type="SUPFAM" id="SSF52777">
    <property type="entry name" value="CoA-dependent acyltransferases"/>
    <property type="match status" value="4"/>
</dbReference>
<reference evidence="2 3" key="1">
    <citation type="submission" date="2019-02" db="EMBL/GenBank/DDBJ databases">
        <title>Planctomycetal bacteria perform biofilm scaping via a novel small molecule.</title>
        <authorList>
            <person name="Jeske O."/>
            <person name="Boedeker C."/>
            <person name="Wiegand S."/>
            <person name="Breitling P."/>
            <person name="Kallscheuer N."/>
            <person name="Jogler M."/>
            <person name="Rohde M."/>
            <person name="Petersen J."/>
            <person name="Medema M.H."/>
            <person name="Surup F."/>
            <person name="Jogler C."/>
        </authorList>
    </citation>
    <scope>NUCLEOTIDE SEQUENCE [LARGE SCALE GENOMIC DNA]</scope>
    <source>
        <strain evidence="2 3">Mal15</strain>
    </source>
</reference>
<sequence>MSPASRNHADASDEVSLTHNQHLIWIGQQLHPDLPLYEVPYRYTICGRLDPVRFAAAFRELVRRNEVLRIIAADDRWTQPSVRSVRDVECHVVDVSSDPDPQSAADGIVNERLAGRFDAMRSLCDATLIKLSPDRWEFLLTIHHALTDAFAGRVILATLARFYEAETGGVSASEFPDDRRLIEPTEQAKNVDADREWFASRSIVSPVTRFYSQGTESDPTRQTRIVVPLSDDENRAFSELASTPPLRQITPALTAFNLFATTLLAWLGRLEPRRSCCIGATTHGRATPAMRQAIGLFMQLLPFRVDFDPQDTFESLSRKVAVESKGFLAHARPDVMTAESQRALDVALNVIDLSVDDFCGMPTTLEWLHNGFGDPQRRLTVSAHPLSGDRWELLFDCCNAAFSAADRKRAIAHFRQTLMAIHHSPRTLIREYQLLTPSERSFLVKHGGSTTEPDDIDLWSEFDRACRDAGDAIAVEGPTLQMTYTELRERALALSDQLDAAEFCNLVPLVCRRDENAVVAMLGVLASGRCFLIVDAENPAERAEALLSQSGASMMLDATAESIVVRTVASPNPSSCDLPRNACYVLFTSGSTGRPNGVVVGHDAIWNLLSAFESIAPLNRDCRCSWWTNIGFDVAMYEVFSALLFGRTLCIPNDSVRLSADAMLDWLNAQNIHGAYLPPFFLSTTDRFLKEDKTLRLRRLLVGVEPIPQLLLASIADQVPELNLINGYGPTETTVCATLHRIDPYDRSPGPASIGRPVTGNRILVVDALGNPVPPGISGELWIGGVGLAKGYLGDPELTRRRFVTAPKLDKDSVWYRSGDRVRMRDDGTLEFLGRMDDQVKLAGVRIEPAEITATVRQCDGVHDCVVIPHQRNGRVEKLVAVLEADGTIDLGSIRNHLRRRLIPSMVPSHWIVQSRLPRTTNGKIDRQSLDEIITQELSEKGSPSEAQGKRPQNAIEYTLAGIMREVLGESTLGIDDDFFHHGGSSLDAMQLTSRANELGISIAIQDVFRCRDAESLARLAGSPRPSKEAARETPAIAELSPGQRAIWYHNQTHPDSPAYHFQVAWKANGRLDAERVADSLVHVVRRHPALRTTISPHDGTPVPRIHLHLPPEFQVWHHTATTAEIVLDGKRPFDLSEAGPLRALLIQPPNQPDTLAITVHHIAADLQSIVQLMHDFAHRYQKGDGGHFPKREGGRFFGSGSRFTKYESPSPFWERLRGCDRMVALPFDFGPAVEESESGELFRFSLSEELSRDVRQSASSCGVSVGTFLMAAYAVLLHRYSTTEAFTIGVPVSLRDRIPADDDEIAYLIEALPFAYRIQHDLRFDAMLQRVHDDFGELLAHRHTSHQKLAERYGTLFNTMFVPQQSLAPLQLDEGLKMTPEVSDLGVAKFDLTWFVTDSQPEIECAVEFRTNRFERDTIDLMTRHWQTLLRRLASSPDELVGQVDFRTAADHEAIRALSGVQDERTQAELTQTTTSHSPNRATVCQWIQSHAAETPGAIAVVCGDQSLSYQQLVDRADDLAARLVAAGVERGSAVALCLPRSAELIVGILAILKAGGAYVPFDPNLPEERLRRLASRAGIKTAVASGTQLAPIFETVIDAAAPSGTASKSSASVSVAGRDASDPDSLAYVLHTSGSTGHPKGVEVTHRALLQSTLARESFYESTPQRFLMLSPVWFDSSIAGLFWTLCSGNTLVIPEDQQLQDVQAIADLIDRHRVTDTLLLPSLYGVLLAGLEASRLQSLTRVILAGESCSRSVVRRHFRVLPETRLFNEYGPTEASVWCTAAEMKPTDAVVSIGHGVETTPVCLLDPNGVEIPIGCVGEIHVGGSRLASGYRGDPESTAQKFIADPRPGMSVPLYRTGDLARMRRDGSLVYLGRIDDQFKVNGVRVEPAEIESALVEIDGVNDAAVMSIPRVHAGVADSADDLIATLEAMPPDEAHRWIDRAQGITSEESDPVVLQDENIRLTLEWKDQNFISTPRKRQRKWLLDQTLRETAADLSSLNEIAERMVAGSDQPHVPRELSQERLSEQEIMEDWQTPLMKAMADWATESHGDVLEIGFGRGVAATMIQENGVRSHTIVEMNPHSIQDHFVPWRNRYADRDIRLVAGRWQDHLDHLRTYDSVFFHAFPMNESEFVKYVVDSVTFAEHFFPVASRLLRPGGVFTYLTTEIDSLSRRHQRSLLDHFAEIQLRVQPLSIPAETKDAWWADSMVVVRAVK</sequence>
<dbReference type="PROSITE" id="PS50075">
    <property type="entry name" value="CARRIER"/>
    <property type="match status" value="1"/>
</dbReference>
<dbReference type="GO" id="GO:0009239">
    <property type="term" value="P:enterobactin biosynthetic process"/>
    <property type="evidence" value="ECO:0007669"/>
    <property type="project" value="TreeGrafter"/>
</dbReference>
<dbReference type="Gene3D" id="3.30.300.30">
    <property type="match status" value="2"/>
</dbReference>
<dbReference type="SUPFAM" id="SSF47336">
    <property type="entry name" value="ACP-like"/>
    <property type="match status" value="1"/>
</dbReference>
<dbReference type="Gene3D" id="3.30.559.10">
    <property type="entry name" value="Chloramphenicol acetyltransferase-like domain"/>
    <property type="match status" value="2"/>
</dbReference>
<dbReference type="InterPro" id="IPR042099">
    <property type="entry name" value="ANL_N_sf"/>
</dbReference>
<dbReference type="RefSeq" id="WP_261344524.1">
    <property type="nucleotide sequence ID" value="NZ_CP036264.1"/>
</dbReference>
<keyword evidence="3" id="KW-1185">Reference proteome</keyword>
<dbReference type="GO" id="GO:0016746">
    <property type="term" value="F:acyltransferase activity"/>
    <property type="evidence" value="ECO:0007669"/>
    <property type="project" value="UniProtKB-KW"/>
</dbReference>
<dbReference type="SUPFAM" id="SSF53335">
    <property type="entry name" value="S-adenosyl-L-methionine-dependent methyltransferases"/>
    <property type="match status" value="1"/>
</dbReference>
<feature type="domain" description="Carrier" evidence="1">
    <location>
        <begin position="951"/>
        <end position="1025"/>
    </location>
</feature>
<dbReference type="InterPro" id="IPR029063">
    <property type="entry name" value="SAM-dependent_MTases_sf"/>
</dbReference>
<dbReference type="InterPro" id="IPR036736">
    <property type="entry name" value="ACP-like_sf"/>
</dbReference>
<dbReference type="GO" id="GO:0031177">
    <property type="term" value="F:phosphopantetheine binding"/>
    <property type="evidence" value="ECO:0007669"/>
    <property type="project" value="TreeGrafter"/>
</dbReference>
<dbReference type="GO" id="GO:0009366">
    <property type="term" value="C:enterobactin synthetase complex"/>
    <property type="evidence" value="ECO:0007669"/>
    <property type="project" value="TreeGrafter"/>
</dbReference>
<dbReference type="PANTHER" id="PTHR45527">
    <property type="entry name" value="NONRIBOSOMAL PEPTIDE SYNTHETASE"/>
    <property type="match status" value="1"/>
</dbReference>
<dbReference type="InterPro" id="IPR045851">
    <property type="entry name" value="AMP-bd_C_sf"/>
</dbReference>
<dbReference type="Gene3D" id="3.30.559.30">
    <property type="entry name" value="Nonribosomal peptide synthetase, condensation domain"/>
    <property type="match status" value="2"/>
</dbReference>
<dbReference type="SUPFAM" id="SSF56801">
    <property type="entry name" value="Acetyl-CoA synthetase-like"/>
    <property type="match status" value="2"/>
</dbReference>
<dbReference type="Pfam" id="PF00550">
    <property type="entry name" value="PP-binding"/>
    <property type="match status" value="1"/>
</dbReference>
<dbReference type="EMBL" id="CP036264">
    <property type="protein sequence ID" value="QEG01371.1"/>
    <property type="molecule type" value="Genomic_DNA"/>
</dbReference>
<dbReference type="KEGG" id="smam:Mal15_54470"/>
<dbReference type="Gene3D" id="1.10.1200.10">
    <property type="entry name" value="ACP-like"/>
    <property type="match status" value="1"/>
</dbReference>
<gene>
    <name evidence="2" type="primary">ppsD</name>
    <name evidence="2" type="ORF">Mal15_54470</name>
</gene>
<dbReference type="GO" id="GO:0047527">
    <property type="term" value="F:2,3-dihydroxybenzoate-serine ligase activity"/>
    <property type="evidence" value="ECO:0007669"/>
    <property type="project" value="TreeGrafter"/>
</dbReference>
<dbReference type="CDD" id="cd05930">
    <property type="entry name" value="A_NRPS"/>
    <property type="match status" value="2"/>
</dbReference>
<dbReference type="CDD" id="cd02440">
    <property type="entry name" value="AdoMet_MTases"/>
    <property type="match status" value="1"/>
</dbReference>
<proteinExistence type="predicted"/>
<evidence type="ECO:0000313" key="2">
    <source>
        <dbReference type="EMBL" id="QEG01371.1"/>
    </source>
</evidence>
<dbReference type="PROSITE" id="PS00455">
    <property type="entry name" value="AMP_BINDING"/>
    <property type="match status" value="1"/>
</dbReference>